<keyword evidence="3" id="KW-1185">Reference proteome</keyword>
<feature type="signal peptide" evidence="1">
    <location>
        <begin position="1"/>
        <end position="23"/>
    </location>
</feature>
<dbReference type="SUPFAM" id="SSF54427">
    <property type="entry name" value="NTF2-like"/>
    <property type="match status" value="1"/>
</dbReference>
<dbReference type="InterPro" id="IPR032710">
    <property type="entry name" value="NTF2-like_dom_sf"/>
</dbReference>
<feature type="chain" id="PRO_5046420321" description="DUF4878 domain-containing protein" evidence="1">
    <location>
        <begin position="24"/>
        <end position="273"/>
    </location>
</feature>
<name>A0ABQ1ZYR8_9BACL</name>
<gene>
    <name evidence="2" type="ORF">GCM10007362_29310</name>
</gene>
<proteinExistence type="predicted"/>
<keyword evidence="1" id="KW-0732">Signal</keyword>
<dbReference type="EMBL" id="BMDD01000003">
    <property type="protein sequence ID" value="GGH80657.1"/>
    <property type="molecule type" value="Genomic_DNA"/>
</dbReference>
<evidence type="ECO:0000313" key="3">
    <source>
        <dbReference type="Proteomes" id="UP000605427"/>
    </source>
</evidence>
<comment type="caution">
    <text evidence="2">The sequence shown here is derived from an EMBL/GenBank/DDBJ whole genome shotgun (WGS) entry which is preliminary data.</text>
</comment>
<accession>A0ABQ1ZYR8</accession>
<evidence type="ECO:0000256" key="1">
    <source>
        <dbReference type="SAM" id="SignalP"/>
    </source>
</evidence>
<dbReference type="PROSITE" id="PS51257">
    <property type="entry name" value="PROKAR_LIPOPROTEIN"/>
    <property type="match status" value="1"/>
</dbReference>
<sequence length="273" mass="30308">MNIKRRIHQFTMPVIVLVAFGGAASGCGIPASAPTPNSGKQAVKPAIAAFEAPAEEQIYLKKEHYEGSIIKPQQIDLLNRLFNAQNAGDAQTYASLFTQEAPEKDKRIIFRVDKAERFDGFKSDSDQTEIDPVGGAIRENAADGYHSILYNFKQEAGEWRIAGIERANGTRIDESGYEEDELELAKLIQAKADAQNAGDAEAYRSLFIPGSIMGELHEDAPRIEELQIMKIDPPSTDTSIAQVAYRVEGDKQVRSNAFIFVRREGKWLLYDID</sequence>
<dbReference type="RefSeq" id="WP_172244758.1">
    <property type="nucleotide sequence ID" value="NZ_BMDD01000003.1"/>
</dbReference>
<dbReference type="Proteomes" id="UP000605427">
    <property type="component" value="Unassembled WGS sequence"/>
</dbReference>
<evidence type="ECO:0000313" key="2">
    <source>
        <dbReference type="EMBL" id="GGH80657.1"/>
    </source>
</evidence>
<evidence type="ECO:0008006" key="4">
    <source>
        <dbReference type="Google" id="ProtNLM"/>
    </source>
</evidence>
<protein>
    <recommendedName>
        <fullName evidence="4">DUF4878 domain-containing protein</fullName>
    </recommendedName>
</protein>
<organism evidence="2 3">
    <name type="scientific">Saccharibacillus endophyticus</name>
    <dbReference type="NCBI Taxonomy" id="2060666"/>
    <lineage>
        <taxon>Bacteria</taxon>
        <taxon>Bacillati</taxon>
        <taxon>Bacillota</taxon>
        <taxon>Bacilli</taxon>
        <taxon>Bacillales</taxon>
        <taxon>Paenibacillaceae</taxon>
        <taxon>Saccharibacillus</taxon>
    </lineage>
</organism>
<reference evidence="3" key="1">
    <citation type="journal article" date="2019" name="Int. J. Syst. Evol. Microbiol.">
        <title>The Global Catalogue of Microorganisms (GCM) 10K type strain sequencing project: providing services to taxonomists for standard genome sequencing and annotation.</title>
        <authorList>
            <consortium name="The Broad Institute Genomics Platform"/>
            <consortium name="The Broad Institute Genome Sequencing Center for Infectious Disease"/>
            <person name="Wu L."/>
            <person name="Ma J."/>
        </authorList>
    </citation>
    <scope>NUCLEOTIDE SEQUENCE [LARGE SCALE GENOMIC DNA]</scope>
    <source>
        <strain evidence="3">CCM 8702</strain>
    </source>
</reference>